<dbReference type="VEuPathDB" id="FungiDB:ASPVEDRAFT_27499"/>
<dbReference type="AlphaFoldDB" id="A0A1L9PH59"/>
<name>A0A1L9PH59_ASPVE</name>
<gene>
    <name evidence="1" type="ORF">ASPVEDRAFT_27499</name>
</gene>
<reference evidence="2" key="1">
    <citation type="journal article" date="2017" name="Genome Biol.">
        <title>Comparative genomics reveals high biological diversity and specific adaptations in the industrially and medically important fungal genus Aspergillus.</title>
        <authorList>
            <person name="de Vries R.P."/>
            <person name="Riley R."/>
            <person name="Wiebenga A."/>
            <person name="Aguilar-Osorio G."/>
            <person name="Amillis S."/>
            <person name="Uchima C.A."/>
            <person name="Anderluh G."/>
            <person name="Asadollahi M."/>
            <person name="Askin M."/>
            <person name="Barry K."/>
            <person name="Battaglia E."/>
            <person name="Bayram O."/>
            <person name="Benocci T."/>
            <person name="Braus-Stromeyer S.A."/>
            <person name="Caldana C."/>
            <person name="Canovas D."/>
            <person name="Cerqueira G.C."/>
            <person name="Chen F."/>
            <person name="Chen W."/>
            <person name="Choi C."/>
            <person name="Clum A."/>
            <person name="Dos Santos R.A."/>
            <person name="Damasio A.R."/>
            <person name="Diallinas G."/>
            <person name="Emri T."/>
            <person name="Fekete E."/>
            <person name="Flipphi M."/>
            <person name="Freyberg S."/>
            <person name="Gallo A."/>
            <person name="Gournas C."/>
            <person name="Habgood R."/>
            <person name="Hainaut M."/>
            <person name="Harispe M.L."/>
            <person name="Henrissat B."/>
            <person name="Hilden K.S."/>
            <person name="Hope R."/>
            <person name="Hossain A."/>
            <person name="Karabika E."/>
            <person name="Karaffa L."/>
            <person name="Karanyi Z."/>
            <person name="Krasevec N."/>
            <person name="Kuo A."/>
            <person name="Kusch H."/>
            <person name="LaButti K."/>
            <person name="Lagendijk E.L."/>
            <person name="Lapidus A."/>
            <person name="Levasseur A."/>
            <person name="Lindquist E."/>
            <person name="Lipzen A."/>
            <person name="Logrieco A.F."/>
            <person name="MacCabe A."/>
            <person name="Maekelae M.R."/>
            <person name="Malavazi I."/>
            <person name="Melin P."/>
            <person name="Meyer V."/>
            <person name="Mielnichuk N."/>
            <person name="Miskei M."/>
            <person name="Molnar A.P."/>
            <person name="Mule G."/>
            <person name="Ngan C.Y."/>
            <person name="Orejas M."/>
            <person name="Orosz E."/>
            <person name="Ouedraogo J.P."/>
            <person name="Overkamp K.M."/>
            <person name="Park H.-S."/>
            <person name="Perrone G."/>
            <person name="Piumi F."/>
            <person name="Punt P.J."/>
            <person name="Ram A.F."/>
            <person name="Ramon A."/>
            <person name="Rauscher S."/>
            <person name="Record E."/>
            <person name="Riano-Pachon D.M."/>
            <person name="Robert V."/>
            <person name="Roehrig J."/>
            <person name="Ruller R."/>
            <person name="Salamov A."/>
            <person name="Salih N.S."/>
            <person name="Samson R.A."/>
            <person name="Sandor E."/>
            <person name="Sanguinetti M."/>
            <person name="Schuetze T."/>
            <person name="Sepcic K."/>
            <person name="Shelest E."/>
            <person name="Sherlock G."/>
            <person name="Sophianopoulou V."/>
            <person name="Squina F.M."/>
            <person name="Sun H."/>
            <person name="Susca A."/>
            <person name="Todd R.B."/>
            <person name="Tsang A."/>
            <person name="Unkles S.E."/>
            <person name="van de Wiele N."/>
            <person name="van Rossen-Uffink D."/>
            <person name="Oliveira J.V."/>
            <person name="Vesth T.C."/>
            <person name="Visser J."/>
            <person name="Yu J.-H."/>
            <person name="Zhou M."/>
            <person name="Andersen M.R."/>
            <person name="Archer D.B."/>
            <person name="Baker S.E."/>
            <person name="Benoit I."/>
            <person name="Brakhage A.A."/>
            <person name="Braus G.H."/>
            <person name="Fischer R."/>
            <person name="Frisvad J.C."/>
            <person name="Goldman G.H."/>
            <person name="Houbraken J."/>
            <person name="Oakley B."/>
            <person name="Pocsi I."/>
            <person name="Scazzocchio C."/>
            <person name="Seiboth B."/>
            <person name="vanKuyk P.A."/>
            <person name="Wortman J."/>
            <person name="Dyer P.S."/>
            <person name="Grigoriev I.V."/>
        </authorList>
    </citation>
    <scope>NUCLEOTIDE SEQUENCE [LARGE SCALE GENOMIC DNA]</scope>
    <source>
        <strain evidence="2">CBS 583.65</strain>
    </source>
</reference>
<accession>A0A1L9PH59</accession>
<evidence type="ECO:0000313" key="2">
    <source>
        <dbReference type="Proteomes" id="UP000184073"/>
    </source>
</evidence>
<evidence type="ECO:0000313" key="1">
    <source>
        <dbReference type="EMBL" id="OJJ00785.1"/>
    </source>
</evidence>
<protein>
    <submittedName>
        <fullName evidence="1">Uncharacterized protein</fullName>
    </submittedName>
</protein>
<organism evidence="1 2">
    <name type="scientific">Aspergillus versicolor CBS 583.65</name>
    <dbReference type="NCBI Taxonomy" id="1036611"/>
    <lineage>
        <taxon>Eukaryota</taxon>
        <taxon>Fungi</taxon>
        <taxon>Dikarya</taxon>
        <taxon>Ascomycota</taxon>
        <taxon>Pezizomycotina</taxon>
        <taxon>Eurotiomycetes</taxon>
        <taxon>Eurotiomycetidae</taxon>
        <taxon>Eurotiales</taxon>
        <taxon>Aspergillaceae</taxon>
        <taxon>Aspergillus</taxon>
        <taxon>Aspergillus subgen. Nidulantes</taxon>
    </lineage>
</organism>
<dbReference type="RefSeq" id="XP_040666547.1">
    <property type="nucleotide sequence ID" value="XM_040810019.1"/>
</dbReference>
<proteinExistence type="predicted"/>
<keyword evidence="2" id="KW-1185">Reference proteome</keyword>
<dbReference type="Proteomes" id="UP000184073">
    <property type="component" value="Unassembled WGS sequence"/>
</dbReference>
<dbReference type="GeneID" id="63725530"/>
<dbReference type="EMBL" id="KV878127">
    <property type="protein sequence ID" value="OJJ00785.1"/>
    <property type="molecule type" value="Genomic_DNA"/>
</dbReference>
<sequence length="211" mass="24514">MEIQHLTSRLKDILIDPENANMETFPIETTYTCKIPATNENPLCLQCQTLYTQLEPYIEDKTIPQANPPHRRGSIKLTKLKGTIHPDELNQTSYPFTWYMSTDFRRIPNDTLVDEMGEHLLQVLPYVLIGNVRIHAALVENDGRVTAHFMIDADNGRIPEKKWFRGMWTRYAADYDSLEIYDGGSDPLRRRLLFFKAALDVDELNLEYDVH</sequence>
<dbReference type="OrthoDB" id="4491014at2759"/>